<name>A0A146KAW1_9EUKA</name>
<gene>
    <name evidence="1" type="ORF">TPC1_14774</name>
</gene>
<dbReference type="Gene3D" id="3.30.40.10">
    <property type="entry name" value="Zinc/RING finger domain, C3HC4 (zinc finger)"/>
    <property type="match status" value="1"/>
</dbReference>
<feature type="non-terminal residue" evidence="1">
    <location>
        <position position="1"/>
    </location>
</feature>
<proteinExistence type="predicted"/>
<dbReference type="AlphaFoldDB" id="A0A146KAW1"/>
<dbReference type="SUPFAM" id="SSF57903">
    <property type="entry name" value="FYVE/PHD zinc finger"/>
    <property type="match status" value="1"/>
</dbReference>
<accession>A0A146KAW1</accession>
<protein>
    <submittedName>
        <fullName evidence="1">Uncharacterized protein</fullName>
    </submittedName>
</protein>
<reference evidence="1" key="1">
    <citation type="submission" date="2015-07" db="EMBL/GenBank/DDBJ databases">
        <title>Adaptation to a free-living lifestyle via gene acquisitions in the diplomonad Trepomonas sp. PC1.</title>
        <authorList>
            <person name="Xu F."/>
            <person name="Jerlstrom-Hultqvist J."/>
            <person name="Kolisko M."/>
            <person name="Simpson A.G.B."/>
            <person name="Roger A.J."/>
            <person name="Svard S.G."/>
            <person name="Andersson J.O."/>
        </authorList>
    </citation>
    <scope>NUCLEOTIDE SEQUENCE</scope>
    <source>
        <strain evidence="1">PC1</strain>
    </source>
</reference>
<organism evidence="1">
    <name type="scientific">Trepomonas sp. PC1</name>
    <dbReference type="NCBI Taxonomy" id="1076344"/>
    <lineage>
        <taxon>Eukaryota</taxon>
        <taxon>Metamonada</taxon>
        <taxon>Diplomonadida</taxon>
        <taxon>Hexamitidae</taxon>
        <taxon>Hexamitinae</taxon>
        <taxon>Trepomonas</taxon>
    </lineage>
</organism>
<evidence type="ECO:0000313" key="1">
    <source>
        <dbReference type="EMBL" id="JAP93074.1"/>
    </source>
</evidence>
<dbReference type="InterPro" id="IPR011011">
    <property type="entry name" value="Znf_FYVE_PHD"/>
</dbReference>
<sequence>QGRGRPDKQKQPTIKNMYNPLGTAQYNSELEHMELEKQEGLIRDHTGVLPPLILKRFHTINHLSNTTARLQAEMDKIIAISKEQPEKLKQQDFEAFKSKLQQLSQLQYEKFQLAVAALSELKQLRNNITLRFFTEEQKNVQNVNDVVFVKDPQKALDEGLLFSTNDLLQNIRSGMSSGPLGNSLTVPVKPNNEQQLFSQKTFEFDDDLIPREFQPCTLELDKKFLIDGLEQLQQAFLACMHGKNFQQPQLIQEDIVCSGFAEIQLLITDEVNQLKLQQYQLQQQPSQLQKQHTLRQLQEKFKHFTFSLDQQMRLDEKRQVKQKIKIGEIVQNGCLPQFSQIQQNEPSQVTQSSIISTQNVVENQNESVLIEIDEPITQAIIVKSDFTFQYCVFKKCIINDETDMIQCEVAENCKYAREGWFHPKCLGFSDADVQQAFDGIEFFCPGCWVDMGRQWAEWGDEFRIGKKRLMAIRKEVSDMWVKQYGKILKK</sequence>
<dbReference type="InterPro" id="IPR013083">
    <property type="entry name" value="Znf_RING/FYVE/PHD"/>
</dbReference>
<dbReference type="EMBL" id="GDID01003532">
    <property type="protein sequence ID" value="JAP93074.1"/>
    <property type="molecule type" value="Transcribed_RNA"/>
</dbReference>